<keyword evidence="2" id="KW-1185">Reference proteome</keyword>
<proteinExistence type="predicted"/>
<protein>
    <recommendedName>
        <fullName evidence="3">HTH CENPB-type domain-containing protein</fullName>
    </recommendedName>
</protein>
<evidence type="ECO:0000313" key="1">
    <source>
        <dbReference type="EMBL" id="KAK8899754.1"/>
    </source>
</evidence>
<evidence type="ECO:0000313" key="2">
    <source>
        <dbReference type="Proteomes" id="UP001470230"/>
    </source>
</evidence>
<dbReference type="EMBL" id="JAPFFF010000001">
    <property type="protein sequence ID" value="KAK8899754.1"/>
    <property type="molecule type" value="Genomic_DNA"/>
</dbReference>
<comment type="caution">
    <text evidence="1">The sequence shown here is derived from an EMBL/GenBank/DDBJ whole genome shotgun (WGS) entry which is preliminary data.</text>
</comment>
<accession>A0ABR2L8Q7</accession>
<organism evidence="1 2">
    <name type="scientific">Tritrichomonas musculus</name>
    <dbReference type="NCBI Taxonomy" id="1915356"/>
    <lineage>
        <taxon>Eukaryota</taxon>
        <taxon>Metamonada</taxon>
        <taxon>Parabasalia</taxon>
        <taxon>Tritrichomonadida</taxon>
        <taxon>Tritrichomonadidae</taxon>
        <taxon>Tritrichomonas</taxon>
    </lineage>
</organism>
<name>A0ABR2L8Q7_9EUKA</name>
<evidence type="ECO:0008006" key="3">
    <source>
        <dbReference type="Google" id="ProtNLM"/>
    </source>
</evidence>
<dbReference type="Proteomes" id="UP001470230">
    <property type="component" value="Unassembled WGS sequence"/>
</dbReference>
<sequence>MLKKNQLLRDPRKLIPSKPFDLQMHRYFIHLTEKILTNELIDLFHKGYQITEKMIIDEANKFFRFSWVLSERLCYQIFMSDGTPIYKTNAEKEYSEEFISACQQKETEIKQLLFDSNGNIDDDLLHKSLKKYRLPMPTFSKQWFRSFMKRNGLS</sequence>
<gene>
    <name evidence="1" type="ORF">M9Y10_002076</name>
</gene>
<reference evidence="1 2" key="1">
    <citation type="submission" date="2024-04" db="EMBL/GenBank/DDBJ databases">
        <title>Tritrichomonas musculus Genome.</title>
        <authorList>
            <person name="Alves-Ferreira E."/>
            <person name="Grigg M."/>
            <person name="Lorenzi H."/>
            <person name="Galac M."/>
        </authorList>
    </citation>
    <scope>NUCLEOTIDE SEQUENCE [LARGE SCALE GENOMIC DNA]</scope>
    <source>
        <strain evidence="1 2">EAF2021</strain>
    </source>
</reference>